<accession>A0AB39JDC2</accession>
<proteinExistence type="predicted"/>
<evidence type="ECO:0000256" key="1">
    <source>
        <dbReference type="SAM" id="Phobius"/>
    </source>
</evidence>
<gene>
    <name evidence="2" type="ORF">FloV-SA2_00264</name>
</gene>
<dbReference type="EMBL" id="PP542043">
    <property type="protein sequence ID" value="XDO02083.1"/>
    <property type="molecule type" value="Genomic_DNA"/>
</dbReference>
<sequence>MDMNAKYMSIILFLFFYAIILFIKPNFIYNNNENTLRPFGVGYKNTTVLSLWVVSIILAILSYYIVIYWLNLQNMWF</sequence>
<keyword evidence="1" id="KW-0812">Transmembrane</keyword>
<protein>
    <submittedName>
        <fullName evidence="2">Uncharacterized protein</fullName>
    </submittedName>
</protein>
<evidence type="ECO:0000313" key="2">
    <source>
        <dbReference type="EMBL" id="XDO02083.1"/>
    </source>
</evidence>
<feature type="transmembrane region" description="Helical" evidence="1">
    <location>
        <begin position="49"/>
        <end position="70"/>
    </location>
</feature>
<name>A0AB39JDC2_9VIRU</name>
<keyword evidence="1" id="KW-1133">Transmembrane helix</keyword>
<feature type="transmembrane region" description="Helical" evidence="1">
    <location>
        <begin position="7"/>
        <end position="29"/>
    </location>
</feature>
<keyword evidence="1" id="KW-0472">Membrane</keyword>
<reference evidence="2" key="1">
    <citation type="submission" date="2024-03" db="EMBL/GenBank/DDBJ databases">
        <title>Eukaryotic viruses encode the ribosomal protein eL40.</title>
        <authorList>
            <person name="Thomy J."/>
            <person name="Schvarcz C.R."/>
            <person name="McBeain K.A."/>
            <person name="Edwards K.F."/>
            <person name="Steward G.F."/>
        </authorList>
    </citation>
    <scope>NUCLEOTIDE SEQUENCE</scope>
    <source>
        <strain evidence="2">FloV-SA2</strain>
    </source>
</reference>
<organism evidence="2">
    <name type="scientific">Florenciella sp. virus SA2</name>
    <dbReference type="NCBI Taxonomy" id="3240092"/>
    <lineage>
        <taxon>Viruses</taxon>
    </lineage>
</organism>